<dbReference type="PANTHER" id="PTHR47268:SF4">
    <property type="entry name" value="ACYLPHOSPHATASE"/>
    <property type="match status" value="1"/>
</dbReference>
<feature type="active site" evidence="5">
    <location>
        <position position="39"/>
    </location>
</feature>
<proteinExistence type="inferred from homology"/>
<evidence type="ECO:0000313" key="9">
    <source>
        <dbReference type="Proteomes" id="UP001595904"/>
    </source>
</evidence>
<evidence type="ECO:0000256" key="1">
    <source>
        <dbReference type="ARBA" id="ARBA00005614"/>
    </source>
</evidence>
<gene>
    <name evidence="8" type="ORF">ACFPN2_37750</name>
</gene>
<evidence type="ECO:0000256" key="2">
    <source>
        <dbReference type="ARBA" id="ARBA00012150"/>
    </source>
</evidence>
<organism evidence="8 9">
    <name type="scientific">Steroidobacter flavus</name>
    <dbReference type="NCBI Taxonomy" id="1842136"/>
    <lineage>
        <taxon>Bacteria</taxon>
        <taxon>Pseudomonadati</taxon>
        <taxon>Pseudomonadota</taxon>
        <taxon>Gammaproteobacteria</taxon>
        <taxon>Steroidobacterales</taxon>
        <taxon>Steroidobacteraceae</taxon>
        <taxon>Steroidobacter</taxon>
    </lineage>
</organism>
<dbReference type="InterPro" id="IPR017968">
    <property type="entry name" value="Acylphosphatase_CS"/>
</dbReference>
<accession>A0ABV8T776</accession>
<dbReference type="SUPFAM" id="SSF54975">
    <property type="entry name" value="Acylphosphatase/BLUF domain-like"/>
    <property type="match status" value="1"/>
</dbReference>
<reference evidence="9" key="1">
    <citation type="journal article" date="2019" name="Int. J. Syst. Evol. Microbiol.">
        <title>The Global Catalogue of Microorganisms (GCM) 10K type strain sequencing project: providing services to taxonomists for standard genome sequencing and annotation.</title>
        <authorList>
            <consortium name="The Broad Institute Genomics Platform"/>
            <consortium name="The Broad Institute Genome Sequencing Center for Infectious Disease"/>
            <person name="Wu L."/>
            <person name="Ma J."/>
        </authorList>
    </citation>
    <scope>NUCLEOTIDE SEQUENCE [LARGE SCALE GENOMIC DNA]</scope>
    <source>
        <strain evidence="9">CGMCC 1.10759</strain>
    </source>
</reference>
<dbReference type="Proteomes" id="UP001595904">
    <property type="component" value="Unassembled WGS sequence"/>
</dbReference>
<dbReference type="PROSITE" id="PS51160">
    <property type="entry name" value="ACYLPHOSPHATASE_3"/>
    <property type="match status" value="1"/>
</dbReference>
<feature type="domain" description="Acylphosphatase-like" evidence="7">
    <location>
        <begin position="6"/>
        <end position="95"/>
    </location>
</feature>
<feature type="active site" evidence="5">
    <location>
        <position position="21"/>
    </location>
</feature>
<comment type="similarity">
    <text evidence="1 6">Belongs to the acylphosphatase family.</text>
</comment>
<evidence type="ECO:0000313" key="8">
    <source>
        <dbReference type="EMBL" id="MFC4314868.1"/>
    </source>
</evidence>
<dbReference type="EC" id="3.6.1.7" evidence="2 5"/>
<dbReference type="InterPro" id="IPR036046">
    <property type="entry name" value="Acylphosphatase-like_dom_sf"/>
</dbReference>
<evidence type="ECO:0000256" key="4">
    <source>
        <dbReference type="ARBA" id="ARBA00047645"/>
    </source>
</evidence>
<dbReference type="InterPro" id="IPR020456">
    <property type="entry name" value="Acylphosphatase"/>
</dbReference>
<dbReference type="EMBL" id="JBHSDU010000015">
    <property type="protein sequence ID" value="MFC4314868.1"/>
    <property type="molecule type" value="Genomic_DNA"/>
</dbReference>
<protein>
    <recommendedName>
        <fullName evidence="3 5">acylphosphatase</fullName>
        <ecNumber evidence="2 5">3.6.1.7</ecNumber>
    </recommendedName>
</protein>
<evidence type="ECO:0000259" key="7">
    <source>
        <dbReference type="PROSITE" id="PS51160"/>
    </source>
</evidence>
<comment type="caution">
    <text evidence="8">The sequence shown here is derived from an EMBL/GenBank/DDBJ whole genome shotgun (WGS) entry which is preliminary data.</text>
</comment>
<keyword evidence="9" id="KW-1185">Reference proteome</keyword>
<keyword evidence="5" id="KW-0378">Hydrolase</keyword>
<dbReference type="RefSeq" id="WP_380606396.1">
    <property type="nucleotide sequence ID" value="NZ_JBHSDU010000015.1"/>
</dbReference>
<evidence type="ECO:0000256" key="6">
    <source>
        <dbReference type="RuleBase" id="RU004168"/>
    </source>
</evidence>
<sequence>MATLIARRCFVSGRVQGVFYRASTRQKATALGCTGYARNLPDGRVEVLAVGEPPAVQGLLDWLWRGPPAAEVKLVEVQELALEALGELPVGFGQR</sequence>
<comment type="catalytic activity">
    <reaction evidence="4 5">
        <text>an acyl phosphate + H2O = a carboxylate + phosphate + H(+)</text>
        <dbReference type="Rhea" id="RHEA:14965"/>
        <dbReference type="ChEBI" id="CHEBI:15377"/>
        <dbReference type="ChEBI" id="CHEBI:15378"/>
        <dbReference type="ChEBI" id="CHEBI:29067"/>
        <dbReference type="ChEBI" id="CHEBI:43474"/>
        <dbReference type="ChEBI" id="CHEBI:59918"/>
        <dbReference type="EC" id="3.6.1.7"/>
    </reaction>
</comment>
<evidence type="ECO:0000256" key="5">
    <source>
        <dbReference type="PROSITE-ProRule" id="PRU00520"/>
    </source>
</evidence>
<dbReference type="Pfam" id="PF00708">
    <property type="entry name" value="Acylphosphatase"/>
    <property type="match status" value="1"/>
</dbReference>
<dbReference type="Gene3D" id="3.30.70.100">
    <property type="match status" value="1"/>
</dbReference>
<dbReference type="InterPro" id="IPR001792">
    <property type="entry name" value="Acylphosphatase-like_dom"/>
</dbReference>
<name>A0ABV8T776_9GAMM</name>
<evidence type="ECO:0000256" key="3">
    <source>
        <dbReference type="ARBA" id="ARBA00015991"/>
    </source>
</evidence>
<dbReference type="PROSITE" id="PS00151">
    <property type="entry name" value="ACYLPHOSPHATASE_2"/>
    <property type="match status" value="1"/>
</dbReference>
<dbReference type="PANTHER" id="PTHR47268">
    <property type="entry name" value="ACYLPHOSPHATASE"/>
    <property type="match status" value="1"/>
</dbReference>